<evidence type="ECO:0000313" key="4">
    <source>
        <dbReference type="Proteomes" id="UP000283872"/>
    </source>
</evidence>
<dbReference type="AlphaFoldDB" id="A0A3E5E542"/>
<comment type="caution">
    <text evidence="3">The sequence shown here is derived from an EMBL/GenBank/DDBJ whole genome shotgun (WGS) entry which is preliminary data.</text>
</comment>
<dbReference type="PANTHER" id="PTHR44943">
    <property type="entry name" value="CELLULOSE SYNTHASE OPERON PROTEIN C"/>
    <property type="match status" value="1"/>
</dbReference>
<dbReference type="PANTHER" id="PTHR44943:SF8">
    <property type="entry name" value="TPR REPEAT-CONTAINING PROTEIN MJ0263"/>
    <property type="match status" value="1"/>
</dbReference>
<name>A0A3E5E542_9BACT</name>
<evidence type="ECO:0000256" key="1">
    <source>
        <dbReference type="ARBA" id="ARBA00022737"/>
    </source>
</evidence>
<evidence type="ECO:0000313" key="3">
    <source>
        <dbReference type="EMBL" id="RGS16060.1"/>
    </source>
</evidence>
<gene>
    <name evidence="3" type="ORF">DWY11_07255</name>
</gene>
<dbReference type="RefSeq" id="WP_117586745.1">
    <property type="nucleotide sequence ID" value="NZ_QRVA01000014.1"/>
</dbReference>
<reference evidence="3 4" key="1">
    <citation type="submission" date="2018-08" db="EMBL/GenBank/DDBJ databases">
        <title>A genome reference for cultivated species of the human gut microbiota.</title>
        <authorList>
            <person name="Zou Y."/>
            <person name="Xue W."/>
            <person name="Luo G."/>
        </authorList>
    </citation>
    <scope>NUCLEOTIDE SEQUENCE [LARGE SCALE GENOMIC DNA]</scope>
    <source>
        <strain evidence="3 4">AF24-12</strain>
    </source>
</reference>
<sequence length="408" mass="47526">MKIQIFRNLWVLQIAFLLLAPLGLQAQKKEISAAKDLVKAGKDLAKAESSMRKLLTDSANRNNKKIWNILFDAVKKQYEQGNEKLYLKQAYDTAQLFNATRQLFVIAQGLDSVEMIPNKKGKCEFDFRKSHSEYLNRIRPNLYNGGTWFIRKQKYKEAYQFFDQYIECSTAPMFQSYKHAQKDKYLSSAAYWAVYAGYKMKDTKATLHHSYEALKDTAHYNYMLQYLAETYKLEKDTARYLSTLKEGFERDPKFPFFFPRLVEYYSQENQLDSALAVADKALAIAPDNDIYLFTKGTILLNMGDFKQCIEVCKKALAVNDSLAGAYYNIGLAYFNQAVEMDKNSQQSRKTHQEIDGLYKSAMPYLQKYRTMAPDMQDQWALPLYTIYLNLNMGKEFDEIDKLLNQKKK</sequence>
<dbReference type="SUPFAM" id="SSF48452">
    <property type="entry name" value="TPR-like"/>
    <property type="match status" value="1"/>
</dbReference>
<accession>A0A3E5E542</accession>
<evidence type="ECO:0000256" key="2">
    <source>
        <dbReference type="ARBA" id="ARBA00022803"/>
    </source>
</evidence>
<proteinExistence type="predicted"/>
<dbReference type="SMART" id="SM00028">
    <property type="entry name" value="TPR"/>
    <property type="match status" value="2"/>
</dbReference>
<dbReference type="InterPro" id="IPR051685">
    <property type="entry name" value="Ycf3/AcsC/BcsC/TPR_MFPF"/>
</dbReference>
<organism evidence="3 4">
    <name type="scientific">Segatella copri</name>
    <dbReference type="NCBI Taxonomy" id="165179"/>
    <lineage>
        <taxon>Bacteria</taxon>
        <taxon>Pseudomonadati</taxon>
        <taxon>Bacteroidota</taxon>
        <taxon>Bacteroidia</taxon>
        <taxon>Bacteroidales</taxon>
        <taxon>Prevotellaceae</taxon>
        <taxon>Segatella</taxon>
    </lineage>
</organism>
<protein>
    <submittedName>
        <fullName evidence="3">Uncharacterized protein</fullName>
    </submittedName>
</protein>
<dbReference type="InterPro" id="IPR019734">
    <property type="entry name" value="TPR_rpt"/>
</dbReference>
<dbReference type="Proteomes" id="UP000283872">
    <property type="component" value="Unassembled WGS sequence"/>
</dbReference>
<dbReference type="InterPro" id="IPR011990">
    <property type="entry name" value="TPR-like_helical_dom_sf"/>
</dbReference>
<keyword evidence="2" id="KW-0802">TPR repeat</keyword>
<dbReference type="Gene3D" id="1.25.40.10">
    <property type="entry name" value="Tetratricopeptide repeat domain"/>
    <property type="match status" value="1"/>
</dbReference>
<keyword evidence="1" id="KW-0677">Repeat</keyword>
<dbReference type="Pfam" id="PF12895">
    <property type="entry name" value="ANAPC3"/>
    <property type="match status" value="1"/>
</dbReference>
<dbReference type="EMBL" id="QRVA01000014">
    <property type="protein sequence ID" value="RGS16060.1"/>
    <property type="molecule type" value="Genomic_DNA"/>
</dbReference>